<evidence type="ECO:0000256" key="1">
    <source>
        <dbReference type="ARBA" id="ARBA00022450"/>
    </source>
</evidence>
<dbReference type="PANTHER" id="PTHR43775:SF37">
    <property type="entry name" value="SI:DKEY-61P9.11"/>
    <property type="match status" value="1"/>
</dbReference>
<dbReference type="InterPro" id="IPR057326">
    <property type="entry name" value="KR_dom"/>
</dbReference>
<dbReference type="GO" id="GO:0006633">
    <property type="term" value="P:fatty acid biosynthetic process"/>
    <property type="evidence" value="ECO:0007669"/>
    <property type="project" value="TreeGrafter"/>
</dbReference>
<accession>B2BM45</accession>
<dbReference type="InterPro" id="IPR050091">
    <property type="entry name" value="PKS_NRPS_Biosynth_Enz"/>
</dbReference>
<keyword evidence="2" id="KW-0597">Phosphoprotein</keyword>
<dbReference type="SMR" id="B2BM45"/>
<evidence type="ECO:0000313" key="4">
    <source>
        <dbReference type="EMBL" id="ACB47060.1"/>
    </source>
</evidence>
<keyword evidence="1" id="KW-0596">Phosphopantetheine</keyword>
<dbReference type="InterPro" id="IPR013968">
    <property type="entry name" value="PKS_KR"/>
</dbReference>
<dbReference type="PANTHER" id="PTHR43775">
    <property type="entry name" value="FATTY ACID SYNTHASE"/>
    <property type="match status" value="1"/>
</dbReference>
<dbReference type="Pfam" id="PF08659">
    <property type="entry name" value="KR"/>
    <property type="match status" value="1"/>
</dbReference>
<dbReference type="Gene3D" id="3.40.50.720">
    <property type="entry name" value="NAD(P)-binding Rossmann-like Domain"/>
    <property type="match status" value="1"/>
</dbReference>
<evidence type="ECO:0000256" key="2">
    <source>
        <dbReference type="ARBA" id="ARBA00022553"/>
    </source>
</evidence>
<evidence type="ECO:0000259" key="3">
    <source>
        <dbReference type="SMART" id="SM00822"/>
    </source>
</evidence>
<dbReference type="GO" id="GO:0004312">
    <property type="term" value="F:fatty acid synthase activity"/>
    <property type="evidence" value="ECO:0007669"/>
    <property type="project" value="TreeGrafter"/>
</dbReference>
<reference evidence="4" key="2">
    <citation type="journal article" date="2008" name="FEMS Microbiol. Lett.">
        <title>The biosynthetic genes encoding for the production of the dynemicin enediyne core in Micromonospora chersina ATCC53710.</title>
        <authorList>
            <person name="Gao Q."/>
            <person name="Thorson J.S."/>
        </authorList>
    </citation>
    <scope>NUCLEOTIDE SEQUENCE</scope>
    <source>
        <strain evidence="4">M956-1</strain>
    </source>
</reference>
<name>B2BM45_9ACTN</name>
<proteinExistence type="predicted"/>
<feature type="domain" description="Ketoreductase" evidence="3">
    <location>
        <begin position="188"/>
        <end position="366"/>
    </location>
</feature>
<reference evidence="4" key="1">
    <citation type="submission" date="2007-04" db="EMBL/GenBank/DDBJ databases">
        <authorList>
            <person name="Gao Q.-J."/>
            <person name="Thorson J.S."/>
        </authorList>
    </citation>
    <scope>NUCLEOTIDE SEQUENCE</scope>
    <source>
        <strain evidence="4">M956-1</strain>
    </source>
</reference>
<organism evidence="4">
    <name type="scientific">Micromonospora chersina</name>
    <dbReference type="NCBI Taxonomy" id="47854"/>
    <lineage>
        <taxon>Bacteria</taxon>
        <taxon>Bacillati</taxon>
        <taxon>Actinomycetota</taxon>
        <taxon>Actinomycetes</taxon>
        <taxon>Micromonosporales</taxon>
        <taxon>Micromonosporaceae</taxon>
        <taxon>Micromonospora</taxon>
    </lineage>
</organism>
<dbReference type="EMBL" id="EF552206">
    <property type="protein sequence ID" value="ACB47060.1"/>
    <property type="molecule type" value="Genomic_DNA"/>
</dbReference>
<sequence length="516" mass="52529">MLQDHDRYIFMKLLSGRCPMSPEPLSRPSRIALRALRPAPAPVRPTPRATRWRVTGPADHPLVRHLRRQPYPAAGPEADVLVLGGRWPAGGAGVLLDAYQRAAGRQLTLVHDGAGGGSLLRGLGAGDGRPVGTVALGDPTPAALRRAAGLLAAPSAADELTVAADGTVHTLGWRAAPLPGRAPRFAGATVLVTGGLGGLGSRLAVALAAAGAVPVLLDVRTPDDAPPDVRRMLTLLRRRCPRARLLTLDLTDPAAARAALAGLRPTAIVHCAGRIAGGTGVRLGPAEVDALVAAKVATLETVLATVRAKRLRAVLTFGSLTAHGAHPGLAGYALANELLHRATARYAATHPGVRCCTAEWSLWSGAGMARQVARVAARHLGMVPVPVATGVAAATRLLAALVDAPPDEDLPDSLLVCSERPGTQGAWSGRPEGVPGVDAALVVPAGGDLDMAMRAVAEAAAGGAALIPDGTAGPGAPLLVRATVTGDGVDCVVRSGADPDGPALRSSRYRLLPAGT</sequence>
<dbReference type="AlphaFoldDB" id="B2BM45"/>
<dbReference type="InterPro" id="IPR036291">
    <property type="entry name" value="NAD(P)-bd_dom_sf"/>
</dbReference>
<dbReference type="SUPFAM" id="SSF51735">
    <property type="entry name" value="NAD(P)-binding Rossmann-fold domains"/>
    <property type="match status" value="1"/>
</dbReference>
<protein>
    <submittedName>
        <fullName evidence="4">Ketone reductase</fullName>
    </submittedName>
</protein>
<dbReference type="SMART" id="SM00822">
    <property type="entry name" value="PKS_KR"/>
    <property type="match status" value="1"/>
</dbReference>